<protein>
    <submittedName>
        <fullName evidence="2">Transmembrane domain-containing protein</fullName>
    </submittedName>
</protein>
<dbReference type="VEuPathDB" id="GiardiaDB:SS50377_20825"/>
<dbReference type="VEuPathDB" id="GiardiaDB:SS50377_20836"/>
<reference evidence="2 3" key="1">
    <citation type="journal article" date="2014" name="PLoS Genet.">
        <title>The Genome of Spironucleus salmonicida Highlights a Fish Pathogen Adapted to Fluctuating Environments.</title>
        <authorList>
            <person name="Xu F."/>
            <person name="Jerlstrom-Hultqvist J."/>
            <person name="Einarsson E."/>
            <person name="Astvaldsson A."/>
            <person name="Svard S.G."/>
            <person name="Andersson J.O."/>
        </authorList>
    </citation>
    <scope>NUCLEOTIDE SEQUENCE</scope>
    <source>
        <strain evidence="3">ATCC 50377</strain>
    </source>
</reference>
<sequence length="92" mass="10171">MVHKSQLLTLCGVLFSLVVDVLVLVMFSLQYDATKSPFNLAFIALSAVFLVSLSAVFGVLLVRYWRQSSPKAVGKGIHRGLVSREQEQVYIA</sequence>
<evidence type="ECO:0000313" key="5">
    <source>
        <dbReference type="Proteomes" id="UP000018208"/>
    </source>
</evidence>
<evidence type="ECO:0000256" key="1">
    <source>
        <dbReference type="SAM" id="Phobius"/>
    </source>
</evidence>
<keyword evidence="1" id="KW-0472">Membrane</keyword>
<evidence type="ECO:0000313" key="4">
    <source>
        <dbReference type="EMBL" id="KAH0577482.1"/>
    </source>
</evidence>
<keyword evidence="1 2" id="KW-0812">Transmembrane</keyword>
<proteinExistence type="predicted"/>
<dbReference type="Proteomes" id="UP000018208">
    <property type="component" value="Unassembled WGS sequence"/>
</dbReference>
<evidence type="ECO:0000313" key="3">
    <source>
        <dbReference type="EMBL" id="KAH0577472.1"/>
    </source>
</evidence>
<dbReference type="EMBL" id="AUWU02000001">
    <property type="protein sequence ID" value="KAH0577472.1"/>
    <property type="molecule type" value="Genomic_DNA"/>
</dbReference>
<reference evidence="3" key="2">
    <citation type="submission" date="2020-12" db="EMBL/GenBank/DDBJ databases">
        <title>New Spironucleus salmonicida genome in near-complete chromosomes.</title>
        <authorList>
            <person name="Xu F."/>
            <person name="Kurt Z."/>
            <person name="Jimenez-Gonzalez A."/>
            <person name="Astvaldsson A."/>
            <person name="Andersson J.O."/>
            <person name="Svard S.G."/>
        </authorList>
    </citation>
    <scope>NUCLEOTIDE SEQUENCE</scope>
    <source>
        <strain evidence="3">ATCC 50377</strain>
    </source>
</reference>
<evidence type="ECO:0000313" key="2">
    <source>
        <dbReference type="EMBL" id="EST43515.1"/>
    </source>
</evidence>
<dbReference type="EMBL" id="AUWU02000001">
    <property type="protein sequence ID" value="KAH0577482.1"/>
    <property type="molecule type" value="Genomic_DNA"/>
</dbReference>
<dbReference type="EMBL" id="KI546135">
    <property type="protein sequence ID" value="EST43515.1"/>
    <property type="molecule type" value="Genomic_DNA"/>
</dbReference>
<accession>V6LG32</accession>
<keyword evidence="5" id="KW-1185">Reference proteome</keyword>
<dbReference type="AlphaFoldDB" id="V6LG32"/>
<keyword evidence="1" id="KW-1133">Transmembrane helix</keyword>
<name>V6LG32_9EUKA</name>
<feature type="transmembrane region" description="Helical" evidence="1">
    <location>
        <begin position="7"/>
        <end position="29"/>
    </location>
</feature>
<gene>
    <name evidence="2" type="ORF">SS50377_16549</name>
    <name evidence="3" type="ORF">SS50377_20825</name>
    <name evidence="4" type="ORF">SS50377_20836</name>
</gene>
<organism evidence="2">
    <name type="scientific">Spironucleus salmonicida</name>
    <dbReference type="NCBI Taxonomy" id="348837"/>
    <lineage>
        <taxon>Eukaryota</taxon>
        <taxon>Metamonada</taxon>
        <taxon>Diplomonadida</taxon>
        <taxon>Hexamitidae</taxon>
        <taxon>Hexamitinae</taxon>
        <taxon>Spironucleus</taxon>
    </lineage>
</organism>
<feature type="transmembrane region" description="Helical" evidence="1">
    <location>
        <begin position="41"/>
        <end position="62"/>
    </location>
</feature>